<feature type="transmembrane region" description="Helical" evidence="1">
    <location>
        <begin position="42"/>
        <end position="61"/>
    </location>
</feature>
<proteinExistence type="predicted"/>
<organism evidence="3 4">
    <name type="scientific">Paenibacillus albilobatus</name>
    <dbReference type="NCBI Taxonomy" id="2716884"/>
    <lineage>
        <taxon>Bacteria</taxon>
        <taxon>Bacillati</taxon>
        <taxon>Bacillota</taxon>
        <taxon>Bacilli</taxon>
        <taxon>Bacillales</taxon>
        <taxon>Paenibacillaceae</taxon>
        <taxon>Paenibacillus</taxon>
    </lineage>
</organism>
<feature type="transmembrane region" description="Helical" evidence="1">
    <location>
        <begin position="73"/>
        <end position="92"/>
    </location>
</feature>
<keyword evidence="1" id="KW-1133">Transmembrane helix</keyword>
<dbReference type="AlphaFoldDB" id="A0A919XK43"/>
<evidence type="ECO:0000313" key="3">
    <source>
        <dbReference type="EMBL" id="GIO34189.1"/>
    </source>
</evidence>
<keyword evidence="1" id="KW-0472">Membrane</keyword>
<comment type="caution">
    <text evidence="3">The sequence shown here is derived from an EMBL/GenBank/DDBJ whole genome shotgun (WGS) entry which is preliminary data.</text>
</comment>
<reference evidence="3" key="1">
    <citation type="submission" date="2021-03" db="EMBL/GenBank/DDBJ databases">
        <title>Antimicrobial resistance genes in bacteria isolated from Japanese honey, and their potential for conferring macrolide and lincosamide resistance in the American foulbrood pathogen Paenibacillus larvae.</title>
        <authorList>
            <person name="Okamoto M."/>
            <person name="Kumagai M."/>
            <person name="Kanamori H."/>
            <person name="Takamatsu D."/>
        </authorList>
    </citation>
    <scope>NUCLEOTIDE SEQUENCE</scope>
    <source>
        <strain evidence="3">J2TS6</strain>
    </source>
</reference>
<feature type="domain" description="DUF4097" evidence="2">
    <location>
        <begin position="188"/>
        <end position="415"/>
    </location>
</feature>
<accession>A0A919XK43</accession>
<dbReference type="InterPro" id="IPR025164">
    <property type="entry name" value="Toastrack_DUF4097"/>
</dbReference>
<protein>
    <recommendedName>
        <fullName evidence="2">DUF4097 domain-containing protein</fullName>
    </recommendedName>
</protein>
<dbReference type="RefSeq" id="WP_212958716.1">
    <property type="nucleotide sequence ID" value="NZ_BORQ01000009.1"/>
</dbReference>
<evidence type="ECO:0000256" key="1">
    <source>
        <dbReference type="SAM" id="Phobius"/>
    </source>
</evidence>
<keyword evidence="4" id="KW-1185">Reference proteome</keyword>
<sequence length="422" mass="45524">MNRKRRMRVGRFTAVLLLIATGALLFGDALHGTDHLLLLLKWWPLIIVLWGLEYIILHLISRHAKGAGRRFQLDLRGVMLAAVLSASVFIVAEQKHYLHLWNKVSLNLAAAGVDYSEAEGNSVGKDLLAVPVTLKTQNVNVENINGDIIVQRGPVADIGVQAEIWVDQITGPEAEAIGRESSLDVSGDSTITIQTKGKAYGQSGKRQPRMNLTITLPEDRRFDLSLRTMNGSIRLQHVEAIKQISMETASGDLYLNQVTGNVKGSTLNGKANAYHVLGSVDLSTNQGSMQVVDVSDAVTLTAQVGNLSVRKSLGAIDVRTKNGNIDVDGIRSGLKAESLNGGITARSGVVGGDWDIYSAVGELTLALPEAGSYEIDGSISYGDIHNQFPEFTVDKKNITGTIGLGEHKVHIEGNSDLSVNKY</sequence>
<gene>
    <name evidence="3" type="ORF">J2TS6_53300</name>
</gene>
<dbReference type="Pfam" id="PF13349">
    <property type="entry name" value="DUF4097"/>
    <property type="match status" value="1"/>
</dbReference>
<evidence type="ECO:0000259" key="2">
    <source>
        <dbReference type="Pfam" id="PF13349"/>
    </source>
</evidence>
<dbReference type="Proteomes" id="UP000679779">
    <property type="component" value="Unassembled WGS sequence"/>
</dbReference>
<evidence type="ECO:0000313" key="4">
    <source>
        <dbReference type="Proteomes" id="UP000679779"/>
    </source>
</evidence>
<dbReference type="EMBL" id="BORQ01000009">
    <property type="protein sequence ID" value="GIO34189.1"/>
    <property type="molecule type" value="Genomic_DNA"/>
</dbReference>
<name>A0A919XK43_9BACL</name>
<keyword evidence="1" id="KW-0812">Transmembrane</keyword>